<dbReference type="AlphaFoldDB" id="A0AAD9ZDR0"/>
<evidence type="ECO:0000256" key="5">
    <source>
        <dbReference type="ARBA" id="ARBA00022777"/>
    </source>
</evidence>
<feature type="domain" description="Thiamin pyrophosphokinase thiamin-binding" evidence="8">
    <location>
        <begin position="211"/>
        <end position="279"/>
    </location>
</feature>
<comment type="catalytic activity">
    <reaction evidence="7">
        <text>thiamine + ATP = thiamine diphosphate + AMP + H(+)</text>
        <dbReference type="Rhea" id="RHEA:11576"/>
        <dbReference type="ChEBI" id="CHEBI:15378"/>
        <dbReference type="ChEBI" id="CHEBI:18385"/>
        <dbReference type="ChEBI" id="CHEBI:30616"/>
        <dbReference type="ChEBI" id="CHEBI:58937"/>
        <dbReference type="ChEBI" id="CHEBI:456215"/>
    </reaction>
</comment>
<accession>A0AAD9ZDR0</accession>
<comment type="similarity">
    <text evidence="2 7">Belongs to the thiamine pyrophosphokinase family.</text>
</comment>
<dbReference type="Pfam" id="PF04263">
    <property type="entry name" value="TPK_catalytic"/>
    <property type="match status" value="1"/>
</dbReference>
<dbReference type="Pfam" id="PF04265">
    <property type="entry name" value="TPK_B1_binding"/>
    <property type="match status" value="1"/>
</dbReference>
<dbReference type="Proteomes" id="UP001276659">
    <property type="component" value="Unassembled WGS sequence"/>
</dbReference>
<dbReference type="EMBL" id="JASNWA010000004">
    <property type="protein sequence ID" value="KAK3176587.1"/>
    <property type="molecule type" value="Genomic_DNA"/>
</dbReference>
<evidence type="ECO:0000256" key="3">
    <source>
        <dbReference type="ARBA" id="ARBA00022679"/>
    </source>
</evidence>
<dbReference type="PANTHER" id="PTHR13622">
    <property type="entry name" value="THIAMIN PYROPHOSPHOKINASE"/>
    <property type="match status" value="1"/>
</dbReference>
<keyword evidence="5 7" id="KW-0418">Kinase</keyword>
<dbReference type="GO" id="GO:0009229">
    <property type="term" value="P:thiamine diphosphate biosynthetic process"/>
    <property type="evidence" value="ECO:0007669"/>
    <property type="project" value="UniProtKB-UniRule"/>
</dbReference>
<evidence type="ECO:0000313" key="10">
    <source>
        <dbReference type="Proteomes" id="UP001276659"/>
    </source>
</evidence>
<dbReference type="SUPFAM" id="SSF63999">
    <property type="entry name" value="Thiamin pyrophosphokinase, catalytic domain"/>
    <property type="match status" value="1"/>
</dbReference>
<dbReference type="GO" id="GO:0005524">
    <property type="term" value="F:ATP binding"/>
    <property type="evidence" value="ECO:0007669"/>
    <property type="project" value="UniProtKB-UniRule"/>
</dbReference>
<dbReference type="Gene3D" id="3.40.50.10240">
    <property type="entry name" value="Thiamin pyrophosphokinase, catalytic domain"/>
    <property type="match status" value="1"/>
</dbReference>
<comment type="pathway">
    <text evidence="1 7">Cofactor biosynthesis; thiamine diphosphate biosynthesis; thiamine diphosphate from thiamine: step 1/1.</text>
</comment>
<keyword evidence="3 7" id="KW-0808">Transferase</keyword>
<evidence type="ECO:0000256" key="2">
    <source>
        <dbReference type="ARBA" id="ARBA00006785"/>
    </source>
</evidence>
<evidence type="ECO:0000256" key="7">
    <source>
        <dbReference type="PIRNR" id="PIRNR031057"/>
    </source>
</evidence>
<dbReference type="GO" id="GO:0004788">
    <property type="term" value="F:thiamine diphosphokinase activity"/>
    <property type="evidence" value="ECO:0007669"/>
    <property type="project" value="UniProtKB-UniRule"/>
</dbReference>
<dbReference type="InterPro" id="IPR007373">
    <property type="entry name" value="Thiamin_PyroPKinase_B1-bd"/>
</dbReference>
<evidence type="ECO:0000313" key="9">
    <source>
        <dbReference type="EMBL" id="KAK3176587.1"/>
    </source>
</evidence>
<organism evidence="9 10">
    <name type="scientific">Lepraria neglecta</name>
    <dbReference type="NCBI Taxonomy" id="209136"/>
    <lineage>
        <taxon>Eukaryota</taxon>
        <taxon>Fungi</taxon>
        <taxon>Dikarya</taxon>
        <taxon>Ascomycota</taxon>
        <taxon>Pezizomycotina</taxon>
        <taxon>Lecanoromycetes</taxon>
        <taxon>OSLEUM clade</taxon>
        <taxon>Lecanoromycetidae</taxon>
        <taxon>Lecanorales</taxon>
        <taxon>Lecanorineae</taxon>
        <taxon>Stereocaulaceae</taxon>
        <taxon>Lepraria</taxon>
    </lineage>
</organism>
<evidence type="ECO:0000256" key="1">
    <source>
        <dbReference type="ARBA" id="ARBA00005078"/>
    </source>
</evidence>
<dbReference type="InterPro" id="IPR036759">
    <property type="entry name" value="TPK_catalytic_sf"/>
</dbReference>
<dbReference type="InterPro" id="IPR007371">
    <property type="entry name" value="TPK_catalytic"/>
</dbReference>
<dbReference type="InterPro" id="IPR006282">
    <property type="entry name" value="Thi_PPkinase"/>
</dbReference>
<comment type="caution">
    <text evidence="9">The sequence shown here is derived from an EMBL/GenBank/DDBJ whole genome shotgun (WGS) entry which is preliminary data.</text>
</comment>
<keyword evidence="4 7" id="KW-0547">Nucleotide-binding</keyword>
<dbReference type="PIRSF" id="PIRSF031057">
    <property type="entry name" value="Thiamin_pyrophosphokinase"/>
    <property type="match status" value="1"/>
</dbReference>
<sequence length="290" mass="32286">MSHKLEAKVWRPARFTLGRDDRSLEGNSFAVLILNQPLEDKGLLSVVVAADGGANRLYDLYEQGKTEKSQSVCPSQYPIGCLRLNLSKIPNVICGDLDSIRPEVQEYYEAKGVEIIKDPDQYSTDMAKCLRYIRERSRLILGLEETPPSTPSGPQESRLDIAIFGGLGGRADQAFSQLHHLYAEANQEPTASVGDLYLITKESIIFLLEKGLNKIYTPVAPGFFAENVGIIPIGKPSIITTRGLEWDVMDWPTEFGTQISTSNHIKADVIEIETTERVLFTLELDQQTNI</sequence>
<keyword evidence="10" id="KW-1185">Reference proteome</keyword>
<evidence type="ECO:0000259" key="8">
    <source>
        <dbReference type="SMART" id="SM00983"/>
    </source>
</evidence>
<dbReference type="GO" id="GO:0006772">
    <property type="term" value="P:thiamine metabolic process"/>
    <property type="evidence" value="ECO:0007669"/>
    <property type="project" value="InterPro"/>
</dbReference>
<dbReference type="SMART" id="SM00983">
    <property type="entry name" value="TPK_B1_binding"/>
    <property type="match status" value="1"/>
</dbReference>
<dbReference type="PANTHER" id="PTHR13622:SF8">
    <property type="entry name" value="THIAMIN PYROPHOSPHOKINASE 1"/>
    <property type="match status" value="1"/>
</dbReference>
<name>A0AAD9ZDR0_9LECA</name>
<dbReference type="SUPFAM" id="SSF63862">
    <property type="entry name" value="Thiamin pyrophosphokinase, substrate-binding domain"/>
    <property type="match status" value="1"/>
</dbReference>
<dbReference type="GO" id="GO:0016301">
    <property type="term" value="F:kinase activity"/>
    <property type="evidence" value="ECO:0007669"/>
    <property type="project" value="UniProtKB-UniRule"/>
</dbReference>
<evidence type="ECO:0000256" key="6">
    <source>
        <dbReference type="ARBA" id="ARBA00022840"/>
    </source>
</evidence>
<keyword evidence="6 7" id="KW-0067">ATP-binding</keyword>
<proteinExistence type="inferred from homology"/>
<evidence type="ECO:0000256" key="4">
    <source>
        <dbReference type="ARBA" id="ARBA00022741"/>
    </source>
</evidence>
<dbReference type="GO" id="GO:0030975">
    <property type="term" value="F:thiamine binding"/>
    <property type="evidence" value="ECO:0007669"/>
    <property type="project" value="UniProtKB-UniRule"/>
</dbReference>
<dbReference type="InterPro" id="IPR036371">
    <property type="entry name" value="TPK_B1-bd_sf"/>
</dbReference>
<reference evidence="9" key="1">
    <citation type="submission" date="2022-11" db="EMBL/GenBank/DDBJ databases">
        <title>Chromosomal genome sequence assembly and mating type (MAT) locus characterization of the leprose asexual lichenized fungus Lepraria neglecta (Nyl.) Erichsen.</title>
        <authorList>
            <person name="Allen J.L."/>
            <person name="Pfeffer B."/>
        </authorList>
    </citation>
    <scope>NUCLEOTIDE SEQUENCE</scope>
    <source>
        <strain evidence="9">Allen 5258</strain>
    </source>
</reference>
<dbReference type="InterPro" id="IPR016966">
    <property type="entry name" value="Thiamin_pyrophosphokinase_euk"/>
</dbReference>
<gene>
    <name evidence="9" type="ORF">OEA41_007910</name>
</gene>
<protein>
    <recommendedName>
        <fullName evidence="7">Thiamine pyrophosphokinase</fullName>
        <ecNumber evidence="7">2.7.6.2</ecNumber>
    </recommendedName>
</protein>
<dbReference type="CDD" id="cd07995">
    <property type="entry name" value="TPK"/>
    <property type="match status" value="1"/>
</dbReference>
<dbReference type="NCBIfam" id="TIGR01378">
    <property type="entry name" value="thi_PPkinase"/>
    <property type="match status" value="1"/>
</dbReference>
<dbReference type="EC" id="2.7.6.2" evidence="7"/>